<organism evidence="13 14">
    <name type="scientific">Comamonas kerstersii</name>
    <dbReference type="NCBI Taxonomy" id="225992"/>
    <lineage>
        <taxon>Bacteria</taxon>
        <taxon>Pseudomonadati</taxon>
        <taxon>Pseudomonadota</taxon>
        <taxon>Betaproteobacteria</taxon>
        <taxon>Burkholderiales</taxon>
        <taxon>Comamonadaceae</taxon>
        <taxon>Comamonas</taxon>
    </lineage>
</organism>
<comment type="caution">
    <text evidence="13">The sequence shown here is derived from an EMBL/GenBank/DDBJ whole genome shotgun (WGS) entry which is preliminary data.</text>
</comment>
<dbReference type="Proteomes" id="UP000053300">
    <property type="component" value="Unassembled WGS sequence"/>
</dbReference>
<evidence type="ECO:0000256" key="11">
    <source>
        <dbReference type="SAM" id="Phobius"/>
    </source>
</evidence>
<evidence type="ECO:0000256" key="1">
    <source>
        <dbReference type="ARBA" id="ARBA00004651"/>
    </source>
</evidence>
<evidence type="ECO:0000256" key="2">
    <source>
        <dbReference type="ARBA" id="ARBA00022475"/>
    </source>
</evidence>
<dbReference type="InterPro" id="IPR037185">
    <property type="entry name" value="EmrE-like"/>
</dbReference>
<gene>
    <name evidence="13" type="ORF">AS359_09680</name>
</gene>
<keyword evidence="3" id="KW-0444">Lipid biosynthesis</keyword>
<keyword evidence="7" id="KW-0448">Lipopolysaccharide biosynthesis</keyword>
<dbReference type="GO" id="GO:0009245">
    <property type="term" value="P:lipid A biosynthetic process"/>
    <property type="evidence" value="ECO:0007669"/>
    <property type="project" value="UniProtKB-KW"/>
</dbReference>
<feature type="transmembrane region" description="Helical" evidence="11">
    <location>
        <begin position="75"/>
        <end position="95"/>
    </location>
</feature>
<keyword evidence="14" id="KW-1185">Reference proteome</keyword>
<dbReference type="GO" id="GO:0022857">
    <property type="term" value="F:transmembrane transporter activity"/>
    <property type="evidence" value="ECO:0007669"/>
    <property type="project" value="InterPro"/>
</dbReference>
<keyword evidence="6 11" id="KW-0812">Transmembrane</keyword>
<dbReference type="GO" id="GO:0005886">
    <property type="term" value="C:plasma membrane"/>
    <property type="evidence" value="ECO:0007669"/>
    <property type="project" value="UniProtKB-SubCell"/>
</dbReference>
<evidence type="ECO:0000256" key="4">
    <source>
        <dbReference type="ARBA" id="ARBA00022519"/>
    </source>
</evidence>
<evidence type="ECO:0000259" key="12">
    <source>
        <dbReference type="Pfam" id="PF00892"/>
    </source>
</evidence>
<dbReference type="PANTHER" id="PTHR30561">
    <property type="entry name" value="SMR FAMILY PROTON-DEPENDENT DRUG EFFLUX TRANSPORTER SUGE"/>
    <property type="match status" value="1"/>
</dbReference>
<comment type="subcellular location">
    <subcellularLocation>
        <location evidence="1">Cell membrane</location>
        <topology evidence="1">Multi-pass membrane protein</topology>
    </subcellularLocation>
</comment>
<dbReference type="EMBL" id="LPXH01000025">
    <property type="protein sequence ID" value="KUF41067.1"/>
    <property type="molecule type" value="Genomic_DNA"/>
</dbReference>
<name>A0A0W7Z1L5_9BURK</name>
<evidence type="ECO:0000256" key="3">
    <source>
        <dbReference type="ARBA" id="ARBA00022516"/>
    </source>
</evidence>
<keyword evidence="2" id="KW-1003">Cell membrane</keyword>
<dbReference type="PANTHER" id="PTHR30561:SF9">
    <property type="entry name" value="4-AMINO-4-DEOXY-L-ARABINOSE-PHOSPHOUNDECAPRENOL FLIPPASE SUBUNIT ARNF-RELATED"/>
    <property type="match status" value="1"/>
</dbReference>
<evidence type="ECO:0000256" key="8">
    <source>
        <dbReference type="ARBA" id="ARBA00022989"/>
    </source>
</evidence>
<dbReference type="STRING" id="225992.B5M06_11095"/>
<keyword evidence="8 11" id="KW-1133">Transmembrane helix</keyword>
<dbReference type="InterPro" id="IPR000620">
    <property type="entry name" value="EamA_dom"/>
</dbReference>
<evidence type="ECO:0000256" key="9">
    <source>
        <dbReference type="ARBA" id="ARBA00023098"/>
    </source>
</evidence>
<feature type="transmembrane region" description="Helical" evidence="11">
    <location>
        <begin position="48"/>
        <end position="68"/>
    </location>
</feature>
<evidence type="ECO:0000313" key="13">
    <source>
        <dbReference type="EMBL" id="KUF41067.1"/>
    </source>
</evidence>
<dbReference type="Pfam" id="PF00892">
    <property type="entry name" value="EamA"/>
    <property type="match status" value="1"/>
</dbReference>
<keyword evidence="4" id="KW-0997">Cell inner membrane</keyword>
<dbReference type="Gene3D" id="1.10.3730.20">
    <property type="match status" value="1"/>
</dbReference>
<feature type="domain" description="EamA" evidence="12">
    <location>
        <begin position="50"/>
        <end position="118"/>
    </location>
</feature>
<evidence type="ECO:0000256" key="5">
    <source>
        <dbReference type="ARBA" id="ARBA00022556"/>
    </source>
</evidence>
<evidence type="ECO:0000256" key="7">
    <source>
        <dbReference type="ARBA" id="ARBA00022985"/>
    </source>
</evidence>
<evidence type="ECO:0000256" key="6">
    <source>
        <dbReference type="ARBA" id="ARBA00022692"/>
    </source>
</evidence>
<keyword evidence="5" id="KW-0441">Lipid A biosynthesis</keyword>
<dbReference type="GO" id="GO:0009103">
    <property type="term" value="P:lipopolysaccharide biosynthetic process"/>
    <property type="evidence" value="ECO:0007669"/>
    <property type="project" value="UniProtKB-KW"/>
</dbReference>
<dbReference type="AlphaFoldDB" id="A0A0W7Z1L5"/>
<reference evidence="13 14" key="1">
    <citation type="submission" date="2015-12" db="EMBL/GenBank/DDBJ databases">
        <title>Complete genome sequence of a multi-drug resistant strain Acidovorax sp. 12322-1.</title>
        <authorList>
            <person name="Ming D."/>
            <person name="Wang M."/>
            <person name="Hu S."/>
            <person name="Zhou Y."/>
            <person name="Jiang T."/>
        </authorList>
    </citation>
    <scope>NUCLEOTIDE SEQUENCE [LARGE SCALE GENOMIC DNA]</scope>
    <source>
        <strain evidence="13 14">12322-1</strain>
    </source>
</reference>
<dbReference type="InterPro" id="IPR000390">
    <property type="entry name" value="Small_drug/metabolite_transptr"/>
</dbReference>
<evidence type="ECO:0000256" key="10">
    <source>
        <dbReference type="ARBA" id="ARBA00023136"/>
    </source>
</evidence>
<accession>A0A0W7Z1L5</accession>
<sequence length="123" mass="13452">MNFFTYVIALVCIAMSSLAQIAMKYGMSAGRADSSNLKSIYLQALLNSYVWLGIGFYGLSAVIWLWVLSRLPVSVAYPMVSLGFILTMLIGKFFLHENVSWQAALGGALILIGVTLIASTHRI</sequence>
<keyword evidence="9" id="KW-0443">Lipid metabolism</keyword>
<dbReference type="SUPFAM" id="SSF103481">
    <property type="entry name" value="Multidrug resistance efflux transporter EmrE"/>
    <property type="match status" value="1"/>
</dbReference>
<protein>
    <recommendedName>
        <fullName evidence="12">EamA domain-containing protein</fullName>
    </recommendedName>
</protein>
<dbReference type="RefSeq" id="WP_058879787.1">
    <property type="nucleotide sequence ID" value="NZ_CAUHBH010000045.1"/>
</dbReference>
<proteinExistence type="predicted"/>
<keyword evidence="10 11" id="KW-0472">Membrane</keyword>
<evidence type="ECO:0000313" key="14">
    <source>
        <dbReference type="Proteomes" id="UP000053300"/>
    </source>
</evidence>
<feature type="transmembrane region" description="Helical" evidence="11">
    <location>
        <begin position="101"/>
        <end position="119"/>
    </location>
</feature>